<name>A0A9J6RQN2_9GAMM</name>
<proteinExistence type="predicted"/>
<organism evidence="2 3">
    <name type="scientific">Dasania phycosphaerae</name>
    <dbReference type="NCBI Taxonomy" id="2950436"/>
    <lineage>
        <taxon>Bacteria</taxon>
        <taxon>Pseudomonadati</taxon>
        <taxon>Pseudomonadota</taxon>
        <taxon>Gammaproteobacteria</taxon>
        <taxon>Cellvibrionales</taxon>
        <taxon>Spongiibacteraceae</taxon>
        <taxon>Dasania</taxon>
    </lineage>
</organism>
<keyword evidence="1" id="KW-0472">Membrane</keyword>
<feature type="transmembrane region" description="Helical" evidence="1">
    <location>
        <begin position="26"/>
        <end position="46"/>
    </location>
</feature>
<comment type="caution">
    <text evidence="2">The sequence shown here is derived from an EMBL/GenBank/DDBJ whole genome shotgun (WGS) entry which is preliminary data.</text>
</comment>
<accession>A0A9J6RQN2</accession>
<keyword evidence="3" id="KW-1185">Reference proteome</keyword>
<dbReference type="RefSeq" id="WP_268905152.1">
    <property type="nucleotide sequence ID" value="NZ_JAPTGG010000013.1"/>
</dbReference>
<feature type="transmembrane region" description="Helical" evidence="1">
    <location>
        <begin position="58"/>
        <end position="79"/>
    </location>
</feature>
<sequence length="186" mass="20879">MDYKFLSVDLSAATFEGLSLSHHRKIALLGTITIWLGVGYAFYLAALRLDALGWAEDVASVFLIGALIHYIAGGQFIMYGAAQMLARVTPLGVLYRQDKAVLERAKRELLSIAREVQFRDYLEYGKINPAIRSRSSLVVMAHQKKGDLNQWIGSARNLKQLANLVYQIYLVEQILAQDFESELQPS</sequence>
<evidence type="ECO:0000256" key="1">
    <source>
        <dbReference type="SAM" id="Phobius"/>
    </source>
</evidence>
<dbReference type="AlphaFoldDB" id="A0A9J6RQN2"/>
<evidence type="ECO:0000313" key="2">
    <source>
        <dbReference type="EMBL" id="MCZ0866464.1"/>
    </source>
</evidence>
<protein>
    <submittedName>
        <fullName evidence="2">Uncharacterized protein</fullName>
    </submittedName>
</protein>
<reference evidence="2 3" key="1">
    <citation type="submission" date="2022-12" db="EMBL/GenBank/DDBJ databases">
        <title>Dasania phycosphaerae sp. nov., isolated from particulate material of the south coast of Korea.</title>
        <authorList>
            <person name="Jiang Y."/>
        </authorList>
    </citation>
    <scope>NUCLEOTIDE SEQUENCE [LARGE SCALE GENOMIC DNA]</scope>
    <source>
        <strain evidence="2 3">GY-19</strain>
    </source>
</reference>
<dbReference type="Proteomes" id="UP001069090">
    <property type="component" value="Unassembled WGS sequence"/>
</dbReference>
<dbReference type="EMBL" id="JAPTGG010000013">
    <property type="protein sequence ID" value="MCZ0866464.1"/>
    <property type="molecule type" value="Genomic_DNA"/>
</dbReference>
<gene>
    <name evidence="2" type="ORF">O0V09_14730</name>
</gene>
<keyword evidence="1" id="KW-1133">Transmembrane helix</keyword>
<evidence type="ECO:0000313" key="3">
    <source>
        <dbReference type="Proteomes" id="UP001069090"/>
    </source>
</evidence>
<keyword evidence="1" id="KW-0812">Transmembrane</keyword>